<name>A0ACB9ZA35_9PEZI</name>
<dbReference type="Proteomes" id="UP001497700">
    <property type="component" value="Unassembled WGS sequence"/>
</dbReference>
<dbReference type="EMBL" id="MU393436">
    <property type="protein sequence ID" value="KAI4868674.1"/>
    <property type="molecule type" value="Genomic_DNA"/>
</dbReference>
<proteinExistence type="predicted"/>
<reference evidence="1 2" key="1">
    <citation type="journal article" date="2022" name="New Phytol.">
        <title>Ecological generalism drives hyperdiversity of secondary metabolite gene clusters in xylarialean endophytes.</title>
        <authorList>
            <person name="Franco M.E.E."/>
            <person name="Wisecaver J.H."/>
            <person name="Arnold A.E."/>
            <person name="Ju Y.M."/>
            <person name="Slot J.C."/>
            <person name="Ahrendt S."/>
            <person name="Moore L.P."/>
            <person name="Eastman K.E."/>
            <person name="Scott K."/>
            <person name="Konkel Z."/>
            <person name="Mondo S.J."/>
            <person name="Kuo A."/>
            <person name="Hayes R.D."/>
            <person name="Haridas S."/>
            <person name="Andreopoulos B."/>
            <person name="Riley R."/>
            <person name="LaButti K."/>
            <person name="Pangilinan J."/>
            <person name="Lipzen A."/>
            <person name="Amirebrahimi M."/>
            <person name="Yan J."/>
            <person name="Adam C."/>
            <person name="Keymanesh K."/>
            <person name="Ng V."/>
            <person name="Louie K."/>
            <person name="Northen T."/>
            <person name="Drula E."/>
            <person name="Henrissat B."/>
            <person name="Hsieh H.M."/>
            <person name="Youens-Clark K."/>
            <person name="Lutzoni F."/>
            <person name="Miadlikowska J."/>
            <person name="Eastwood D.C."/>
            <person name="Hamelin R.C."/>
            <person name="Grigoriev I.V."/>
            <person name="U'Ren J.M."/>
        </authorList>
    </citation>
    <scope>NUCLEOTIDE SEQUENCE [LARGE SCALE GENOMIC DNA]</scope>
    <source>
        <strain evidence="1 2">CBS 119005</strain>
    </source>
</reference>
<protein>
    <submittedName>
        <fullName evidence="1">Uncharacterized protein</fullName>
    </submittedName>
</protein>
<evidence type="ECO:0000313" key="2">
    <source>
        <dbReference type="Proteomes" id="UP001497700"/>
    </source>
</evidence>
<keyword evidence="2" id="KW-1185">Reference proteome</keyword>
<evidence type="ECO:0000313" key="1">
    <source>
        <dbReference type="EMBL" id="KAI4868674.1"/>
    </source>
</evidence>
<comment type="caution">
    <text evidence="1">The sequence shown here is derived from an EMBL/GenBank/DDBJ whole genome shotgun (WGS) entry which is preliminary data.</text>
</comment>
<gene>
    <name evidence="1" type="ORF">F4820DRAFT_409220</name>
</gene>
<accession>A0ACB9ZA35</accession>
<organism evidence="1 2">
    <name type="scientific">Hypoxylon rubiginosum</name>
    <dbReference type="NCBI Taxonomy" id="110542"/>
    <lineage>
        <taxon>Eukaryota</taxon>
        <taxon>Fungi</taxon>
        <taxon>Dikarya</taxon>
        <taxon>Ascomycota</taxon>
        <taxon>Pezizomycotina</taxon>
        <taxon>Sordariomycetes</taxon>
        <taxon>Xylariomycetidae</taxon>
        <taxon>Xylariales</taxon>
        <taxon>Hypoxylaceae</taxon>
        <taxon>Hypoxylon</taxon>
    </lineage>
</organism>
<sequence>MQRIITLDPRTPMNFEPVSTVYLGREIKTAANAILPPTPFEPRPYPWLDPWLETLVALYMSTEREHIPSLPDLTLFVQQAVVQRNHAYYGYRREEHDAMIRRTLEELMYTTPPS</sequence>